<sequence>MVYVYRVLTLRDLNPDVDQILTIRAEQASQPSTGISHVVCGVVTGATLVVALLYFCALYFIWRYARLNPRALNKPSGIRLQKYAPIVYVFVVCSSLAEIALCVWLLLQYKIHQNLPNNEILIGSRFLLFCASWSTLTAGTYSLLFLHPVWSTHVVSSIGAQAIWVFFTWLFWIVGAGIVNNAMPFLMTTGNCTGIIYCGQVQSLFAIAVLEIIILTGGMVTMMYLAWSSTRDLLRPAASR</sequence>
<accession>A0ACD3AWN8</accession>
<organism evidence="1 2">
    <name type="scientific">Pluteus cervinus</name>
    <dbReference type="NCBI Taxonomy" id="181527"/>
    <lineage>
        <taxon>Eukaryota</taxon>
        <taxon>Fungi</taxon>
        <taxon>Dikarya</taxon>
        <taxon>Basidiomycota</taxon>
        <taxon>Agaricomycotina</taxon>
        <taxon>Agaricomycetes</taxon>
        <taxon>Agaricomycetidae</taxon>
        <taxon>Agaricales</taxon>
        <taxon>Pluteineae</taxon>
        <taxon>Pluteaceae</taxon>
        <taxon>Pluteus</taxon>
    </lineage>
</organism>
<protein>
    <submittedName>
        <fullName evidence="1">Uncharacterized protein</fullName>
    </submittedName>
</protein>
<gene>
    <name evidence="1" type="ORF">BDN72DRAFT_839746</name>
</gene>
<dbReference type="Proteomes" id="UP000308600">
    <property type="component" value="Unassembled WGS sequence"/>
</dbReference>
<dbReference type="EMBL" id="ML208321">
    <property type="protein sequence ID" value="TFK69965.1"/>
    <property type="molecule type" value="Genomic_DNA"/>
</dbReference>
<proteinExistence type="predicted"/>
<keyword evidence="2" id="KW-1185">Reference proteome</keyword>
<reference evidence="1 2" key="1">
    <citation type="journal article" date="2019" name="Nat. Ecol. Evol.">
        <title>Megaphylogeny resolves global patterns of mushroom evolution.</title>
        <authorList>
            <person name="Varga T."/>
            <person name="Krizsan K."/>
            <person name="Foldi C."/>
            <person name="Dima B."/>
            <person name="Sanchez-Garcia M."/>
            <person name="Sanchez-Ramirez S."/>
            <person name="Szollosi G.J."/>
            <person name="Szarkandi J.G."/>
            <person name="Papp V."/>
            <person name="Albert L."/>
            <person name="Andreopoulos W."/>
            <person name="Angelini C."/>
            <person name="Antonin V."/>
            <person name="Barry K.W."/>
            <person name="Bougher N.L."/>
            <person name="Buchanan P."/>
            <person name="Buyck B."/>
            <person name="Bense V."/>
            <person name="Catcheside P."/>
            <person name="Chovatia M."/>
            <person name="Cooper J."/>
            <person name="Damon W."/>
            <person name="Desjardin D."/>
            <person name="Finy P."/>
            <person name="Geml J."/>
            <person name="Haridas S."/>
            <person name="Hughes K."/>
            <person name="Justo A."/>
            <person name="Karasinski D."/>
            <person name="Kautmanova I."/>
            <person name="Kiss B."/>
            <person name="Kocsube S."/>
            <person name="Kotiranta H."/>
            <person name="LaButti K.M."/>
            <person name="Lechner B.E."/>
            <person name="Liimatainen K."/>
            <person name="Lipzen A."/>
            <person name="Lukacs Z."/>
            <person name="Mihaltcheva S."/>
            <person name="Morgado L.N."/>
            <person name="Niskanen T."/>
            <person name="Noordeloos M.E."/>
            <person name="Ohm R.A."/>
            <person name="Ortiz-Santana B."/>
            <person name="Ovrebo C."/>
            <person name="Racz N."/>
            <person name="Riley R."/>
            <person name="Savchenko A."/>
            <person name="Shiryaev A."/>
            <person name="Soop K."/>
            <person name="Spirin V."/>
            <person name="Szebenyi C."/>
            <person name="Tomsovsky M."/>
            <person name="Tulloss R.E."/>
            <person name="Uehling J."/>
            <person name="Grigoriev I.V."/>
            <person name="Vagvolgyi C."/>
            <person name="Papp T."/>
            <person name="Martin F.M."/>
            <person name="Miettinen O."/>
            <person name="Hibbett D.S."/>
            <person name="Nagy L.G."/>
        </authorList>
    </citation>
    <scope>NUCLEOTIDE SEQUENCE [LARGE SCALE GENOMIC DNA]</scope>
    <source>
        <strain evidence="1 2">NL-1719</strain>
    </source>
</reference>
<evidence type="ECO:0000313" key="1">
    <source>
        <dbReference type="EMBL" id="TFK69965.1"/>
    </source>
</evidence>
<evidence type="ECO:0000313" key="2">
    <source>
        <dbReference type="Proteomes" id="UP000308600"/>
    </source>
</evidence>
<name>A0ACD3AWN8_9AGAR</name>